<evidence type="ECO:0000313" key="2">
    <source>
        <dbReference type="EMBL" id="TWF80303.1"/>
    </source>
</evidence>
<dbReference type="RefSeq" id="WP_147259005.1">
    <property type="nucleotide sequence ID" value="NZ_VIWU01000001.1"/>
</dbReference>
<accession>A0A561SZL3</accession>
<proteinExistence type="predicted"/>
<reference evidence="2 3" key="1">
    <citation type="submission" date="2019-06" db="EMBL/GenBank/DDBJ databases">
        <title>Sequencing the genomes of 1000 actinobacteria strains.</title>
        <authorList>
            <person name="Klenk H.-P."/>
        </authorList>
    </citation>
    <scope>NUCLEOTIDE SEQUENCE [LARGE SCALE GENOMIC DNA]</scope>
    <source>
        <strain evidence="2 3">DSM 45671</strain>
    </source>
</reference>
<dbReference type="EMBL" id="VIWU01000001">
    <property type="protein sequence ID" value="TWF80303.1"/>
    <property type="molecule type" value="Genomic_DNA"/>
</dbReference>
<feature type="transmembrane region" description="Helical" evidence="1">
    <location>
        <begin position="156"/>
        <end position="176"/>
    </location>
</feature>
<name>A0A561SZL3_9PSEU</name>
<feature type="transmembrane region" description="Helical" evidence="1">
    <location>
        <begin position="83"/>
        <end position="102"/>
    </location>
</feature>
<organism evidence="2 3">
    <name type="scientific">Pseudonocardia hierapolitana</name>
    <dbReference type="NCBI Taxonomy" id="1128676"/>
    <lineage>
        <taxon>Bacteria</taxon>
        <taxon>Bacillati</taxon>
        <taxon>Actinomycetota</taxon>
        <taxon>Actinomycetes</taxon>
        <taxon>Pseudonocardiales</taxon>
        <taxon>Pseudonocardiaceae</taxon>
        <taxon>Pseudonocardia</taxon>
    </lineage>
</organism>
<sequence length="288" mass="31201">MNPITGPSRPWSPIVARLQRRRAAHEAAAARVPLRPVRDPRGGLVSLQDALARQAQLRARIDADERDGSHVHDRISPGQRWQLRLLPLLDGLILFWFLAGVLNADLRTVDTTAVVAASLALLCTVAVAAWTAAVGEHLQRCKDRDRNLVWGAVDGIGRAMLALTAAMAGLLGAMMYVRMSDEVYQATGAPGAGATIIGLTLAAAVVLVNVYILHLAFSDGSTVTRELDRLGRIVAPHLRRRARHLALAERLRGRIRLRLAAEEQLRGPLDGGRRHQLAATGETWKAAG</sequence>
<protein>
    <submittedName>
        <fullName evidence="2">Uncharacterized protein</fullName>
    </submittedName>
</protein>
<keyword evidence="1" id="KW-0472">Membrane</keyword>
<evidence type="ECO:0000256" key="1">
    <source>
        <dbReference type="SAM" id="Phobius"/>
    </source>
</evidence>
<dbReference type="AlphaFoldDB" id="A0A561SZL3"/>
<gene>
    <name evidence="2" type="ORF">FHX44_116246</name>
</gene>
<evidence type="ECO:0000313" key="3">
    <source>
        <dbReference type="Proteomes" id="UP000321261"/>
    </source>
</evidence>
<keyword evidence="3" id="KW-1185">Reference proteome</keyword>
<feature type="transmembrane region" description="Helical" evidence="1">
    <location>
        <begin position="114"/>
        <end position="135"/>
    </location>
</feature>
<comment type="caution">
    <text evidence="2">The sequence shown here is derived from an EMBL/GenBank/DDBJ whole genome shotgun (WGS) entry which is preliminary data.</text>
</comment>
<keyword evidence="1" id="KW-1133">Transmembrane helix</keyword>
<feature type="transmembrane region" description="Helical" evidence="1">
    <location>
        <begin position="196"/>
        <end position="217"/>
    </location>
</feature>
<dbReference type="Proteomes" id="UP000321261">
    <property type="component" value="Unassembled WGS sequence"/>
</dbReference>
<keyword evidence="1" id="KW-0812">Transmembrane</keyword>